<dbReference type="EMBL" id="AGCM01000086">
    <property type="protein sequence ID" value="EHM53857.1"/>
    <property type="molecule type" value="Genomic_DNA"/>
</dbReference>
<dbReference type="HOGENOM" id="CLU_1451988_0_0_6"/>
<feature type="region of interest" description="Disordered" evidence="1">
    <location>
        <begin position="130"/>
        <end position="149"/>
    </location>
</feature>
<keyword evidence="2" id="KW-0472">Membrane</keyword>
<dbReference type="AlphaFoldDB" id="G9ZFL9"/>
<evidence type="ECO:0000313" key="3">
    <source>
        <dbReference type="EMBL" id="EHM53857.1"/>
    </source>
</evidence>
<accession>G9ZFL9</accession>
<gene>
    <name evidence="3" type="ORF">HMPREF9080_01567</name>
</gene>
<feature type="transmembrane region" description="Helical" evidence="2">
    <location>
        <begin position="40"/>
        <end position="59"/>
    </location>
</feature>
<name>G9ZFL9_9GAMM</name>
<organism evidence="3 4">
    <name type="scientific">Cardiobacterium valvarum F0432</name>
    <dbReference type="NCBI Taxonomy" id="797473"/>
    <lineage>
        <taxon>Bacteria</taxon>
        <taxon>Pseudomonadati</taxon>
        <taxon>Pseudomonadota</taxon>
        <taxon>Gammaproteobacteria</taxon>
        <taxon>Cardiobacteriales</taxon>
        <taxon>Cardiobacteriaceae</taxon>
        <taxon>Cardiobacterium</taxon>
    </lineage>
</organism>
<evidence type="ECO:0000256" key="1">
    <source>
        <dbReference type="SAM" id="MobiDB-lite"/>
    </source>
</evidence>
<keyword evidence="2" id="KW-0812">Transmembrane</keyword>
<protein>
    <submittedName>
        <fullName evidence="3">Uncharacterized protein</fullName>
    </submittedName>
</protein>
<evidence type="ECO:0000313" key="4">
    <source>
        <dbReference type="Proteomes" id="UP000004750"/>
    </source>
</evidence>
<proteinExistence type="predicted"/>
<comment type="caution">
    <text evidence="3">The sequence shown here is derived from an EMBL/GenBank/DDBJ whole genome shotgun (WGS) entry which is preliminary data.</text>
</comment>
<sequence length="186" mass="20473">MKCWPSRVCNVEIDVVIDDCSVVESTALLAVSVRKLNTDILSFLLIYFVGGFAFFDPFASCDKCASWNTRALLVQLIACRGKRLQSLRKLVQPICLKQFDLAKKAGFISKSQELSGSCPVHCSALVRLEKSHQPRQQRRQQGEGTGPLGLAFNQSGTCNRTKSGCRHTQPVIAPNPCIFGVEMPLA</sequence>
<keyword evidence="2" id="KW-1133">Transmembrane helix</keyword>
<reference evidence="3 4" key="1">
    <citation type="submission" date="2011-08" db="EMBL/GenBank/DDBJ databases">
        <authorList>
            <person name="Weinstock G."/>
            <person name="Sodergren E."/>
            <person name="Clifton S."/>
            <person name="Fulton L."/>
            <person name="Fulton B."/>
            <person name="Courtney L."/>
            <person name="Fronick C."/>
            <person name="Harrison M."/>
            <person name="Strong C."/>
            <person name="Farmer C."/>
            <person name="Delahaunty K."/>
            <person name="Markovic C."/>
            <person name="Hall O."/>
            <person name="Minx P."/>
            <person name="Tomlinson C."/>
            <person name="Mitreva M."/>
            <person name="Hou S."/>
            <person name="Chen J."/>
            <person name="Wollam A."/>
            <person name="Pepin K.H."/>
            <person name="Johnson M."/>
            <person name="Bhonagiri V."/>
            <person name="Zhang X."/>
            <person name="Suruliraj S."/>
            <person name="Warren W."/>
            <person name="Chinwalla A."/>
            <person name="Mardis E.R."/>
            <person name="Wilson R.K."/>
        </authorList>
    </citation>
    <scope>NUCLEOTIDE SEQUENCE [LARGE SCALE GENOMIC DNA]</scope>
    <source>
        <strain evidence="3 4">F0432</strain>
    </source>
</reference>
<evidence type="ECO:0000256" key="2">
    <source>
        <dbReference type="SAM" id="Phobius"/>
    </source>
</evidence>
<dbReference type="Proteomes" id="UP000004750">
    <property type="component" value="Unassembled WGS sequence"/>
</dbReference>